<keyword evidence="1" id="KW-0479">Metal-binding</keyword>
<feature type="region of interest" description="Disordered" evidence="5">
    <location>
        <begin position="1179"/>
        <end position="1201"/>
    </location>
</feature>
<keyword evidence="8" id="KW-1185">Reference proteome</keyword>
<evidence type="ECO:0000256" key="4">
    <source>
        <dbReference type="SAM" id="Coils"/>
    </source>
</evidence>
<feature type="compositionally biased region" description="Acidic residues" evidence="5">
    <location>
        <begin position="272"/>
        <end position="282"/>
    </location>
</feature>
<accession>A0A9W7LC43</accession>
<gene>
    <name evidence="7" type="ORF">TrCOL_g1423</name>
</gene>
<feature type="region of interest" description="Disordered" evidence="5">
    <location>
        <begin position="232"/>
        <end position="258"/>
    </location>
</feature>
<keyword evidence="2" id="KW-0863">Zinc-finger</keyword>
<name>A0A9W7LC43_9STRA</name>
<feature type="compositionally biased region" description="Polar residues" evidence="5">
    <location>
        <begin position="233"/>
        <end position="242"/>
    </location>
</feature>
<feature type="compositionally biased region" description="Low complexity" evidence="5">
    <location>
        <begin position="340"/>
        <end position="351"/>
    </location>
</feature>
<dbReference type="GO" id="GO:0048284">
    <property type="term" value="P:organelle fusion"/>
    <property type="evidence" value="ECO:0007669"/>
    <property type="project" value="TreeGrafter"/>
</dbReference>
<dbReference type="Pfam" id="PF05131">
    <property type="entry name" value="Pep3_Vps18"/>
    <property type="match status" value="1"/>
</dbReference>
<dbReference type="GO" id="GO:0008270">
    <property type="term" value="F:zinc ion binding"/>
    <property type="evidence" value="ECO:0007669"/>
    <property type="project" value="UniProtKB-KW"/>
</dbReference>
<evidence type="ECO:0000256" key="3">
    <source>
        <dbReference type="ARBA" id="ARBA00022833"/>
    </source>
</evidence>
<evidence type="ECO:0000256" key="5">
    <source>
        <dbReference type="SAM" id="MobiDB-lite"/>
    </source>
</evidence>
<keyword evidence="4" id="KW-0175">Coiled coil</keyword>
<feature type="compositionally biased region" description="Low complexity" evidence="5">
    <location>
        <begin position="249"/>
        <end position="258"/>
    </location>
</feature>
<feature type="coiled-coil region" evidence="4">
    <location>
        <begin position="1023"/>
        <end position="1050"/>
    </location>
</feature>
<dbReference type="Proteomes" id="UP001165065">
    <property type="component" value="Unassembled WGS sequence"/>
</dbReference>
<feature type="region of interest" description="Disordered" evidence="5">
    <location>
        <begin position="1"/>
        <end position="26"/>
    </location>
</feature>
<dbReference type="GO" id="GO:0030674">
    <property type="term" value="F:protein-macromolecule adaptor activity"/>
    <property type="evidence" value="ECO:0007669"/>
    <property type="project" value="TreeGrafter"/>
</dbReference>
<dbReference type="GO" id="GO:0006904">
    <property type="term" value="P:vesicle docking involved in exocytosis"/>
    <property type="evidence" value="ECO:0007669"/>
    <property type="project" value="TreeGrafter"/>
</dbReference>
<dbReference type="GO" id="GO:0007033">
    <property type="term" value="P:vacuole organization"/>
    <property type="evidence" value="ECO:0007669"/>
    <property type="project" value="TreeGrafter"/>
</dbReference>
<dbReference type="GO" id="GO:0007032">
    <property type="term" value="P:endosome organization"/>
    <property type="evidence" value="ECO:0007669"/>
    <property type="project" value="TreeGrafter"/>
</dbReference>
<dbReference type="EMBL" id="BRYA01000211">
    <property type="protein sequence ID" value="GMI44247.1"/>
    <property type="molecule type" value="Genomic_DNA"/>
</dbReference>
<dbReference type="PANTHER" id="PTHR23323:SF26">
    <property type="entry name" value="VACUOLAR PROTEIN SORTING-ASSOCIATED PROTEIN 18 HOMOLOG"/>
    <property type="match status" value="1"/>
</dbReference>
<feature type="domain" description="Pep3/Vps18 beta-propeller" evidence="6">
    <location>
        <begin position="301"/>
        <end position="477"/>
    </location>
</feature>
<dbReference type="AlphaFoldDB" id="A0A9W7LC43"/>
<feature type="region of interest" description="Disordered" evidence="5">
    <location>
        <begin position="163"/>
        <end position="188"/>
    </location>
</feature>
<dbReference type="PANTHER" id="PTHR23323">
    <property type="entry name" value="VACUOLAR PROTEIN SORTING-ASSOCIATED PROTEIN"/>
    <property type="match status" value="1"/>
</dbReference>
<dbReference type="GO" id="GO:0030897">
    <property type="term" value="C:HOPS complex"/>
    <property type="evidence" value="ECO:0007669"/>
    <property type="project" value="TreeGrafter"/>
</dbReference>
<reference evidence="8" key="1">
    <citation type="journal article" date="2023" name="Commun. Biol.">
        <title>Genome analysis of Parmales, the sister group of diatoms, reveals the evolutionary specialization of diatoms from phago-mixotrophs to photoautotrophs.</title>
        <authorList>
            <person name="Ban H."/>
            <person name="Sato S."/>
            <person name="Yoshikawa S."/>
            <person name="Yamada K."/>
            <person name="Nakamura Y."/>
            <person name="Ichinomiya M."/>
            <person name="Sato N."/>
            <person name="Blanc-Mathieu R."/>
            <person name="Endo H."/>
            <person name="Kuwata A."/>
            <person name="Ogata H."/>
        </authorList>
    </citation>
    <scope>NUCLEOTIDE SEQUENCE [LARGE SCALE GENOMIC DNA]</scope>
</reference>
<dbReference type="OrthoDB" id="1845386at2759"/>
<comment type="caution">
    <text evidence="7">The sequence shown here is derived from an EMBL/GenBank/DDBJ whole genome shotgun (WGS) entry which is preliminary data.</text>
</comment>
<proteinExistence type="predicted"/>
<dbReference type="InterPro" id="IPR007810">
    <property type="entry name" value="Pep3/Vps18_beta-prop"/>
</dbReference>
<evidence type="ECO:0000259" key="6">
    <source>
        <dbReference type="Pfam" id="PF05131"/>
    </source>
</evidence>
<feature type="compositionally biased region" description="Low complexity" evidence="5">
    <location>
        <begin position="178"/>
        <end position="188"/>
    </location>
</feature>
<evidence type="ECO:0000256" key="1">
    <source>
        <dbReference type="ARBA" id="ARBA00022723"/>
    </source>
</evidence>
<feature type="region of interest" description="Disordered" evidence="5">
    <location>
        <begin position="321"/>
        <end position="358"/>
    </location>
</feature>
<sequence length="1201" mass="129294">MSLFQSESVTFPEFSQHTPKETSSGKSSLFKAFSVLTAGSGSDGRSEKDNGNGSQSWKMIRSGGGGVLCLLTESEGGGGCVRVHRWKVTDSGSSTKQLPSSCSTILSAFMDPTGSHLVLTTGTKTSDAARQQSIQHVYVHSSAFTSSPSDISSASLLSKWDRHLNMSPAPPRKRSTRKSSSSSGSGTTFPQCVTSVAWDAQYGTEGGAKRILLGTGRYGRVYEASLLEGSKNVPVSSTSHNATGGPSGGPSTSHSSTTSDDYIALVGTLSTGDDESEFDSEQDQGQAQRPSPLNPPPPPARVDSIFFVRTSTDNVTVLATTSGIGRRTRFHTMTSPPPSSSSSSSSSPQPSATEPQHQTALGAAFAPNAHSSFVELPGSIDGTQMKIIGDDFAFMSEFGIYYGTIDRGNTALSTQNNSKAGGVKDSSILMFEDINIFSPPVGFGLTKYHFVLLESTGTLTFVSRISNKIVQRDRIPELHATSTTPHPPNPELISDARRPGSVWLRRGENLFTVSSPYEERDIWRLRLRKILEGSGVVSPSSNTPEQIKSDEDAFDDVVTLCQNPSERSVVNLCRAEYHLSKERDVLAARWFAKAPKSLASFAATALRLCLPNLLGSAPDDTQTSPSSNAALIAYLTETFTKLNKQHQTSFKKPNDNVQFVMLGAWLTELLLADREASSKNNDAAIGQFLAHHAKNLDSATTLKVLASHDAAPHEIAAAAAASGDYASAVASALGIKNIEQSRAKGAIAAVRILENSEMSKFADVYYRHAAELLSRAPIEAGASFLRRYKDGLDPTKLLPAILHVHRLAEERRELEDDDEDEVGGDADTPHSLEDLIDEAILRYLEGVVKLGCKSTAIHNYLLSLYAELDDEQPLFRYLTSITSSGAPPPLDLPFSLRCVLKTKRHHRSAVKLYVLMGMLRSAVSLALAVDPGLARSLAKNTAGPSQKDLWLLIASHAASDNGDGGDPVDRVISVLRESGSGVLSIEDVLPFLPDFSTIDTFKGEIVAALTVYSEKISSYKDSIAECDLACDDYREEIEAAKGRKVEVERNFRCAISGRDIMVGGERVDKGDHYYAFPSGFKVYDSELRRVVIEVLEEGEREELEVLMKEIEDVSRAVKEEDGRGGLGGLGLGGGVEGAKTANEERLEELKRRYDGIVARECPLTGDIMIDSIGKPIEGWDEDLSTGRGRGGEGEVKVGGQG</sequence>
<evidence type="ECO:0000313" key="7">
    <source>
        <dbReference type="EMBL" id="GMI44247.1"/>
    </source>
</evidence>
<protein>
    <recommendedName>
        <fullName evidence="6">Pep3/Vps18 beta-propeller domain-containing protein</fullName>
    </recommendedName>
</protein>
<organism evidence="7 8">
    <name type="scientific">Triparma columacea</name>
    <dbReference type="NCBI Taxonomy" id="722753"/>
    <lineage>
        <taxon>Eukaryota</taxon>
        <taxon>Sar</taxon>
        <taxon>Stramenopiles</taxon>
        <taxon>Ochrophyta</taxon>
        <taxon>Bolidophyceae</taxon>
        <taxon>Parmales</taxon>
        <taxon>Triparmaceae</taxon>
        <taxon>Triparma</taxon>
    </lineage>
</organism>
<dbReference type="GO" id="GO:0005768">
    <property type="term" value="C:endosome"/>
    <property type="evidence" value="ECO:0007669"/>
    <property type="project" value="TreeGrafter"/>
</dbReference>
<feature type="coiled-coil region" evidence="4">
    <location>
        <begin position="1096"/>
        <end position="1123"/>
    </location>
</feature>
<evidence type="ECO:0000256" key="2">
    <source>
        <dbReference type="ARBA" id="ARBA00022771"/>
    </source>
</evidence>
<evidence type="ECO:0000313" key="8">
    <source>
        <dbReference type="Proteomes" id="UP001165065"/>
    </source>
</evidence>
<feature type="region of interest" description="Disordered" evidence="5">
    <location>
        <begin position="271"/>
        <end position="303"/>
    </location>
</feature>
<keyword evidence="3" id="KW-0862">Zinc</keyword>